<keyword evidence="3" id="KW-1185">Reference proteome</keyword>
<sequence>MDSAQLRMARAALKIGVRDLAVMAGVTTATITRFENERGGLNSATQTKLKAALETAGVIFIDQNGNGPGVRLRDRTT</sequence>
<proteinExistence type="predicted"/>
<dbReference type="InterPro" id="IPR010982">
    <property type="entry name" value="Lambda_DNA-bd_dom_sf"/>
</dbReference>
<reference evidence="2 3" key="1">
    <citation type="submission" date="2020-08" db="EMBL/GenBank/DDBJ databases">
        <title>Genomic Encyclopedia of Type Strains, Phase IV (KMG-IV): sequencing the most valuable type-strain genomes for metagenomic binning, comparative biology and taxonomic classification.</title>
        <authorList>
            <person name="Goeker M."/>
        </authorList>
    </citation>
    <scope>NUCLEOTIDE SEQUENCE [LARGE SCALE GENOMIC DNA]</scope>
    <source>
        <strain evidence="2 3">DSM 21319</strain>
    </source>
</reference>
<gene>
    <name evidence="2" type="ORF">HNQ66_000081</name>
</gene>
<dbReference type="SUPFAM" id="SSF47413">
    <property type="entry name" value="lambda repressor-like DNA-binding domains"/>
    <property type="match status" value="1"/>
</dbReference>
<dbReference type="Proteomes" id="UP000535406">
    <property type="component" value="Unassembled WGS sequence"/>
</dbReference>
<dbReference type="AlphaFoldDB" id="A0A7W7YQX1"/>
<evidence type="ECO:0000313" key="2">
    <source>
        <dbReference type="EMBL" id="MBB5040703.1"/>
    </source>
</evidence>
<accession>A0A7W7YQX1</accession>
<feature type="domain" description="HTH cro/C1-type" evidence="1">
    <location>
        <begin position="6"/>
        <end position="60"/>
    </location>
</feature>
<organism evidence="2 3">
    <name type="scientific">Shinella fusca</name>
    <dbReference type="NCBI Taxonomy" id="544480"/>
    <lineage>
        <taxon>Bacteria</taxon>
        <taxon>Pseudomonadati</taxon>
        <taxon>Pseudomonadota</taxon>
        <taxon>Alphaproteobacteria</taxon>
        <taxon>Hyphomicrobiales</taxon>
        <taxon>Rhizobiaceae</taxon>
        <taxon>Shinella</taxon>
    </lineage>
</organism>
<dbReference type="CDD" id="cd00093">
    <property type="entry name" value="HTH_XRE"/>
    <property type="match status" value="1"/>
</dbReference>
<comment type="caution">
    <text evidence="2">The sequence shown here is derived from an EMBL/GenBank/DDBJ whole genome shotgun (WGS) entry which is preliminary data.</text>
</comment>
<dbReference type="InterPro" id="IPR001387">
    <property type="entry name" value="Cro/C1-type_HTH"/>
</dbReference>
<dbReference type="EMBL" id="JACHIK010000001">
    <property type="protein sequence ID" value="MBB5040703.1"/>
    <property type="molecule type" value="Genomic_DNA"/>
</dbReference>
<evidence type="ECO:0000313" key="3">
    <source>
        <dbReference type="Proteomes" id="UP000535406"/>
    </source>
</evidence>
<evidence type="ECO:0000259" key="1">
    <source>
        <dbReference type="PROSITE" id="PS50943"/>
    </source>
</evidence>
<dbReference type="RefSeq" id="WP_184139725.1">
    <property type="nucleotide sequence ID" value="NZ_JACHIK010000001.1"/>
</dbReference>
<protein>
    <submittedName>
        <fullName evidence="2">Transcriptional regulator with XRE-family HTH domain</fullName>
    </submittedName>
</protein>
<dbReference type="PROSITE" id="PS50943">
    <property type="entry name" value="HTH_CROC1"/>
    <property type="match status" value="1"/>
</dbReference>
<dbReference type="Gene3D" id="1.10.260.40">
    <property type="entry name" value="lambda repressor-like DNA-binding domains"/>
    <property type="match status" value="1"/>
</dbReference>
<dbReference type="GO" id="GO:0003677">
    <property type="term" value="F:DNA binding"/>
    <property type="evidence" value="ECO:0007669"/>
    <property type="project" value="InterPro"/>
</dbReference>
<name>A0A7W7YQX1_9HYPH</name>